<dbReference type="Proteomes" id="UP000003042">
    <property type="component" value="Unassembled WGS sequence"/>
</dbReference>
<proteinExistence type="predicted"/>
<accession>A0ABC9NSH7</accession>
<reference evidence="2 3" key="1">
    <citation type="submission" date="2008-02" db="EMBL/GenBank/DDBJ databases">
        <title>Annotation of Escherichia albertii TW07627.</title>
        <authorList>
            <person name="Sutton G."/>
            <person name="Whittam T.S."/>
            <person name="Sebastian Y."/>
        </authorList>
    </citation>
    <scope>NUCLEOTIDE SEQUENCE [LARGE SCALE GENOMIC DNA]</scope>
    <source>
        <strain evidence="2 3">TW07627</strain>
    </source>
</reference>
<sequence length="40" mass="4394">MPKISNNSSGKNPKNGHCLPEKIVSGLIKTNHKLIQIEQP</sequence>
<evidence type="ECO:0000313" key="2">
    <source>
        <dbReference type="EMBL" id="EDS93198.1"/>
    </source>
</evidence>
<dbReference type="AlphaFoldDB" id="A0ABC9NSH7"/>
<feature type="region of interest" description="Disordered" evidence="1">
    <location>
        <begin position="1"/>
        <end position="20"/>
    </location>
</feature>
<comment type="caution">
    <text evidence="2">The sequence shown here is derived from an EMBL/GenBank/DDBJ whole genome shotgun (WGS) entry which is preliminary data.</text>
</comment>
<evidence type="ECO:0000256" key="1">
    <source>
        <dbReference type="SAM" id="MobiDB-lite"/>
    </source>
</evidence>
<feature type="compositionally biased region" description="Low complexity" evidence="1">
    <location>
        <begin position="1"/>
        <end position="16"/>
    </location>
</feature>
<evidence type="ECO:0000313" key="3">
    <source>
        <dbReference type="Proteomes" id="UP000003042"/>
    </source>
</evidence>
<gene>
    <name evidence="2" type="ORF">ESCAB7627_4248</name>
</gene>
<protein>
    <submittedName>
        <fullName evidence="2">Uncharacterized protein</fullName>
    </submittedName>
</protein>
<dbReference type="EMBL" id="ABKX01000002">
    <property type="protein sequence ID" value="EDS93198.1"/>
    <property type="molecule type" value="Genomic_DNA"/>
</dbReference>
<name>A0ABC9NSH7_ESCAT</name>
<organism evidence="2 3">
    <name type="scientific">Escherichia albertii (strain TW07627)</name>
    <dbReference type="NCBI Taxonomy" id="502347"/>
    <lineage>
        <taxon>Bacteria</taxon>
        <taxon>Pseudomonadati</taxon>
        <taxon>Pseudomonadota</taxon>
        <taxon>Gammaproteobacteria</taxon>
        <taxon>Enterobacterales</taxon>
        <taxon>Enterobacteriaceae</taxon>
        <taxon>Escherichia</taxon>
    </lineage>
</organism>